<evidence type="ECO:0000313" key="2">
    <source>
        <dbReference type="EMBL" id="CAK1541440.1"/>
    </source>
</evidence>
<dbReference type="AlphaFoldDB" id="A0AAV1IXG3"/>
<proteinExistence type="predicted"/>
<organism evidence="2 3">
    <name type="scientific">Leptosia nina</name>
    <dbReference type="NCBI Taxonomy" id="320188"/>
    <lineage>
        <taxon>Eukaryota</taxon>
        <taxon>Metazoa</taxon>
        <taxon>Ecdysozoa</taxon>
        <taxon>Arthropoda</taxon>
        <taxon>Hexapoda</taxon>
        <taxon>Insecta</taxon>
        <taxon>Pterygota</taxon>
        <taxon>Neoptera</taxon>
        <taxon>Endopterygota</taxon>
        <taxon>Lepidoptera</taxon>
        <taxon>Glossata</taxon>
        <taxon>Ditrysia</taxon>
        <taxon>Papilionoidea</taxon>
        <taxon>Pieridae</taxon>
        <taxon>Pierinae</taxon>
        <taxon>Leptosia</taxon>
    </lineage>
</organism>
<protein>
    <submittedName>
        <fullName evidence="2">Uncharacterized protein</fullName>
    </submittedName>
</protein>
<keyword evidence="3" id="KW-1185">Reference proteome</keyword>
<name>A0AAV1IXG3_9NEOP</name>
<feature type="compositionally biased region" description="Polar residues" evidence="1">
    <location>
        <begin position="15"/>
        <end position="25"/>
    </location>
</feature>
<sequence>MPAAKDHNAKVQYGRSFSNNETSMSARVYHPATNLMPPSPPTSPTGSAPFFGANRSQSTGSWSRQNSQGGKYS</sequence>
<accession>A0AAV1IXG3</accession>
<gene>
    <name evidence="2" type="ORF">LNINA_LOCUS1424</name>
</gene>
<dbReference type="EMBL" id="CAVLEF010000002">
    <property type="protein sequence ID" value="CAK1541440.1"/>
    <property type="molecule type" value="Genomic_DNA"/>
</dbReference>
<evidence type="ECO:0000256" key="1">
    <source>
        <dbReference type="SAM" id="MobiDB-lite"/>
    </source>
</evidence>
<feature type="compositionally biased region" description="Polar residues" evidence="1">
    <location>
        <begin position="54"/>
        <end position="73"/>
    </location>
</feature>
<reference evidence="2 3" key="1">
    <citation type="submission" date="2023-11" db="EMBL/GenBank/DDBJ databases">
        <authorList>
            <person name="Okamura Y."/>
        </authorList>
    </citation>
    <scope>NUCLEOTIDE SEQUENCE [LARGE SCALE GENOMIC DNA]</scope>
</reference>
<dbReference type="Proteomes" id="UP001497472">
    <property type="component" value="Unassembled WGS sequence"/>
</dbReference>
<comment type="caution">
    <text evidence="2">The sequence shown here is derived from an EMBL/GenBank/DDBJ whole genome shotgun (WGS) entry which is preliminary data.</text>
</comment>
<feature type="region of interest" description="Disordered" evidence="1">
    <location>
        <begin position="1"/>
        <end position="73"/>
    </location>
</feature>
<evidence type="ECO:0000313" key="3">
    <source>
        <dbReference type="Proteomes" id="UP001497472"/>
    </source>
</evidence>